<evidence type="ECO:0000313" key="1">
    <source>
        <dbReference type="EMBL" id="TLS71402.1"/>
    </source>
</evidence>
<dbReference type="EMBL" id="VBUF01000004">
    <property type="protein sequence ID" value="TLS71402.1"/>
    <property type="molecule type" value="Genomic_DNA"/>
</dbReference>
<organism evidence="1 2">
    <name type="scientific">Aliarcobacter thereius</name>
    <dbReference type="NCBI Taxonomy" id="544718"/>
    <lineage>
        <taxon>Bacteria</taxon>
        <taxon>Pseudomonadati</taxon>
        <taxon>Campylobacterota</taxon>
        <taxon>Epsilonproteobacteria</taxon>
        <taxon>Campylobacterales</taxon>
        <taxon>Arcobacteraceae</taxon>
        <taxon>Aliarcobacter</taxon>
    </lineage>
</organism>
<dbReference type="Proteomes" id="UP000308001">
    <property type="component" value="Unassembled WGS sequence"/>
</dbReference>
<dbReference type="RefSeq" id="WP_138142978.1">
    <property type="nucleotide sequence ID" value="NZ_VBUF01000004.1"/>
</dbReference>
<sequence>MSNLNADTLIDLLFIHFNVTTMADLAMHISVSQQTISKWKQRNSVNAIKKKCIELGIYNVIFGDLSKETNNFHNTNFSGNSSGVDNSNNKNINSSNDDLDCDDFTKSLFKQLCNVYKDKKTLLQTKLFELIQNEQSNK</sequence>
<proteinExistence type="predicted"/>
<evidence type="ECO:0008006" key="3">
    <source>
        <dbReference type="Google" id="ProtNLM"/>
    </source>
</evidence>
<comment type="caution">
    <text evidence="1">The sequence shown here is derived from an EMBL/GenBank/DDBJ whole genome shotgun (WGS) entry which is preliminary data.</text>
</comment>
<protein>
    <recommendedName>
        <fullName evidence="3">Bacteriophage CI repressor helix-turn-helix domain protein</fullName>
    </recommendedName>
</protein>
<evidence type="ECO:0000313" key="2">
    <source>
        <dbReference type="Proteomes" id="UP000308001"/>
    </source>
</evidence>
<name>A0A5R9H5P5_9BACT</name>
<gene>
    <name evidence="1" type="ORF">FE246_07260</name>
</gene>
<dbReference type="InterPro" id="IPR010982">
    <property type="entry name" value="Lambda_DNA-bd_dom_sf"/>
</dbReference>
<dbReference type="AlphaFoldDB" id="A0A5R9H5P5"/>
<reference evidence="1 2" key="1">
    <citation type="submission" date="2019-05" db="EMBL/GenBank/DDBJ databases">
        <title>Arcobacter cibarius and Arcobacter thereius providing challenges in identification an antibiotic susceptibility and Quinolone resistance.</title>
        <authorList>
            <person name="Busch A."/>
            <person name="Hanel I."/>
            <person name="Hotzel H."/>
            <person name="Tomaso H."/>
        </authorList>
    </citation>
    <scope>NUCLEOTIDE SEQUENCE [LARGE SCALE GENOMIC DNA]</scope>
    <source>
        <strain evidence="1 2">17CS1191_2</strain>
    </source>
</reference>
<dbReference type="Gene3D" id="1.10.260.40">
    <property type="entry name" value="lambda repressor-like DNA-binding domains"/>
    <property type="match status" value="1"/>
</dbReference>
<dbReference type="GO" id="GO:0003677">
    <property type="term" value="F:DNA binding"/>
    <property type="evidence" value="ECO:0007669"/>
    <property type="project" value="InterPro"/>
</dbReference>
<accession>A0A5R9H5P5</accession>